<evidence type="ECO:0000313" key="2">
    <source>
        <dbReference type="Proteomes" id="UP000749559"/>
    </source>
</evidence>
<evidence type="ECO:0000313" key="1">
    <source>
        <dbReference type="EMBL" id="CAH1791448.1"/>
    </source>
</evidence>
<keyword evidence="2" id="KW-1185">Reference proteome</keyword>
<comment type="caution">
    <text evidence="1">The sequence shown here is derived from an EMBL/GenBank/DDBJ whole genome shotgun (WGS) entry which is preliminary data.</text>
</comment>
<dbReference type="OrthoDB" id="6139803at2759"/>
<proteinExistence type="predicted"/>
<dbReference type="Proteomes" id="UP000749559">
    <property type="component" value="Unassembled WGS sequence"/>
</dbReference>
<dbReference type="EMBL" id="CAIIXF020000008">
    <property type="protein sequence ID" value="CAH1791448.1"/>
    <property type="molecule type" value="Genomic_DNA"/>
</dbReference>
<dbReference type="AlphaFoldDB" id="A0A8S4PEH1"/>
<accession>A0A8S4PEH1</accession>
<reference evidence="1" key="1">
    <citation type="submission" date="2022-03" db="EMBL/GenBank/DDBJ databases">
        <authorList>
            <person name="Martin C."/>
        </authorList>
    </citation>
    <scope>NUCLEOTIDE SEQUENCE</scope>
</reference>
<sequence length="282" mass="32573">MFNSYILPHFDFYDILYGCANSLTLKCLDKLYYKAAVICSGVIHGSSTIKALHTLNWPSLEIRRKLHRMFLVFKVYKGNAPNYVSSIFVKFKRAPIRDLRLTLPYHIPAKRSSIQNRSCVFSCLGEWNSLEPTLRECIDIDSFKRALTKSLMSTNITLASDINVSRSLEIYLNRIRVDFIFKAHLHAHNFVNILSPDCACGHTNETTIHVFFSCPIRQSYFITFEQQLCDLNIGYRNSCKNRQEKLNFILYGHETLKKEQNIDILKLSAVFIRNCVEGPQAV</sequence>
<name>A0A8S4PEH1_OWEFU</name>
<protein>
    <submittedName>
        <fullName evidence="1">Uncharacterized protein</fullName>
    </submittedName>
</protein>
<gene>
    <name evidence="1" type="ORF">OFUS_LOCUS16526</name>
</gene>
<organism evidence="1 2">
    <name type="scientific">Owenia fusiformis</name>
    <name type="common">Polychaete worm</name>
    <dbReference type="NCBI Taxonomy" id="6347"/>
    <lineage>
        <taxon>Eukaryota</taxon>
        <taxon>Metazoa</taxon>
        <taxon>Spiralia</taxon>
        <taxon>Lophotrochozoa</taxon>
        <taxon>Annelida</taxon>
        <taxon>Polychaeta</taxon>
        <taxon>Sedentaria</taxon>
        <taxon>Canalipalpata</taxon>
        <taxon>Sabellida</taxon>
        <taxon>Oweniida</taxon>
        <taxon>Oweniidae</taxon>
        <taxon>Owenia</taxon>
    </lineage>
</organism>